<dbReference type="Proteomes" id="UP000537989">
    <property type="component" value="Unassembled WGS sequence"/>
</dbReference>
<comment type="similarity">
    <text evidence="5">Belongs to the SAT4 family.</text>
</comment>
<feature type="transmembrane region" description="Helical" evidence="7">
    <location>
        <begin position="203"/>
        <end position="220"/>
    </location>
</feature>
<keyword evidence="4 7" id="KW-0472">Membrane</keyword>
<keyword evidence="3 7" id="KW-1133">Transmembrane helix</keyword>
<evidence type="ECO:0000256" key="3">
    <source>
        <dbReference type="ARBA" id="ARBA00022989"/>
    </source>
</evidence>
<dbReference type="PANTHER" id="PTHR33048">
    <property type="entry name" value="PTH11-LIKE INTEGRAL MEMBRANE PROTEIN (AFU_ORTHOLOGUE AFUA_5G11245)"/>
    <property type="match status" value="1"/>
</dbReference>
<dbReference type="PANTHER" id="PTHR33048:SF93">
    <property type="entry name" value="INTEGRAL MEMBRANE PROTEIN"/>
    <property type="match status" value="1"/>
</dbReference>
<feature type="transmembrane region" description="Helical" evidence="7">
    <location>
        <begin position="125"/>
        <end position="146"/>
    </location>
</feature>
<keyword evidence="10" id="KW-1185">Reference proteome</keyword>
<feature type="transmembrane region" description="Helical" evidence="7">
    <location>
        <begin position="166"/>
        <end position="191"/>
    </location>
</feature>
<proteinExistence type="inferred from homology"/>
<feature type="domain" description="Rhodopsin" evidence="8">
    <location>
        <begin position="27"/>
        <end position="265"/>
    </location>
</feature>
<sequence length="384" mass="43361">MAAGGDGHWVLASMWSLLLVSFVFVMLRMYTRVYVVKSFGADDHMYNLAFFFLLMNTVLMIIGVQYGLGQNLMDILEEEPDHLPLSLLYEAASQTFAIIAMSIAKWSLGLFLLRLVKEKWHKIAIWCMMACLMSASIAVCFVYWFQCTPPEYLWNRKIPGRCHIDTAPVSLTLCILCVVADFFFAGFPWLFILGLQMKTKEKMVILISLSLGVIAGLFGIKRTLEVPKLKSPNHTSKCPFTIVDYQLTLTMICITIPVCRPLYKKCFTKWTSRGSSNYPNSAAPYPLQTIGGGVLQAKRVDRNGSGSTADTNEQVEEHERKMGVNGPFTRTRVYPKIDERRIGGDQSEEEILGPEFRRSQIMDLEAQNGGTMSTRHTNNSERSI</sequence>
<evidence type="ECO:0000256" key="2">
    <source>
        <dbReference type="ARBA" id="ARBA00022692"/>
    </source>
</evidence>
<name>A0AAN6C5B9_FUSAU</name>
<evidence type="ECO:0000256" key="6">
    <source>
        <dbReference type="SAM" id="MobiDB-lite"/>
    </source>
</evidence>
<feature type="transmembrane region" description="Helical" evidence="7">
    <location>
        <begin position="240"/>
        <end position="263"/>
    </location>
</feature>
<evidence type="ECO:0000256" key="5">
    <source>
        <dbReference type="ARBA" id="ARBA00038359"/>
    </source>
</evidence>
<dbReference type="EMBL" id="JAAMOD010000077">
    <property type="protein sequence ID" value="KAF5242657.1"/>
    <property type="molecule type" value="Genomic_DNA"/>
</dbReference>
<reference evidence="9 10" key="1">
    <citation type="submission" date="2020-02" db="EMBL/GenBank/DDBJ databases">
        <title>Identification and distribution of gene clusters putatively required for synthesis of sphingolipid metabolism inhibitors in phylogenetically diverse species of the filamentous fungus Fusarium.</title>
        <authorList>
            <person name="Kim H.-S."/>
            <person name="Busman M."/>
            <person name="Brown D.W."/>
            <person name="Divon H."/>
            <person name="Uhlig S."/>
            <person name="Proctor R.H."/>
        </authorList>
    </citation>
    <scope>NUCLEOTIDE SEQUENCE [LARGE SCALE GENOMIC DNA]</scope>
    <source>
        <strain evidence="9 10">NRRL 2903</strain>
    </source>
</reference>
<evidence type="ECO:0000256" key="7">
    <source>
        <dbReference type="SAM" id="Phobius"/>
    </source>
</evidence>
<feature type="compositionally biased region" description="Polar residues" evidence="6">
    <location>
        <begin position="368"/>
        <end position="384"/>
    </location>
</feature>
<feature type="transmembrane region" description="Helical" evidence="7">
    <location>
        <begin position="88"/>
        <end position="113"/>
    </location>
</feature>
<evidence type="ECO:0000313" key="10">
    <source>
        <dbReference type="Proteomes" id="UP000537989"/>
    </source>
</evidence>
<dbReference type="AlphaFoldDB" id="A0AAN6C5B9"/>
<dbReference type="GO" id="GO:0016020">
    <property type="term" value="C:membrane"/>
    <property type="evidence" value="ECO:0007669"/>
    <property type="project" value="UniProtKB-SubCell"/>
</dbReference>
<dbReference type="InterPro" id="IPR052337">
    <property type="entry name" value="SAT4-like"/>
</dbReference>
<keyword evidence="2 7" id="KW-0812">Transmembrane</keyword>
<evidence type="ECO:0000259" key="8">
    <source>
        <dbReference type="Pfam" id="PF20684"/>
    </source>
</evidence>
<evidence type="ECO:0000313" key="9">
    <source>
        <dbReference type="EMBL" id="KAF5242657.1"/>
    </source>
</evidence>
<feature type="transmembrane region" description="Helical" evidence="7">
    <location>
        <begin position="48"/>
        <end position="68"/>
    </location>
</feature>
<gene>
    <name evidence="9" type="ORF">FAUST_3196</name>
</gene>
<comment type="subcellular location">
    <subcellularLocation>
        <location evidence="1">Membrane</location>
        <topology evidence="1">Multi-pass membrane protein</topology>
    </subcellularLocation>
</comment>
<accession>A0AAN6C5B9</accession>
<protein>
    <recommendedName>
        <fullName evidence="8">Rhodopsin domain-containing protein</fullName>
    </recommendedName>
</protein>
<comment type="caution">
    <text evidence="9">The sequence shown here is derived from an EMBL/GenBank/DDBJ whole genome shotgun (WGS) entry which is preliminary data.</text>
</comment>
<evidence type="ECO:0000256" key="1">
    <source>
        <dbReference type="ARBA" id="ARBA00004141"/>
    </source>
</evidence>
<feature type="region of interest" description="Disordered" evidence="6">
    <location>
        <begin position="363"/>
        <end position="384"/>
    </location>
</feature>
<feature type="transmembrane region" description="Helical" evidence="7">
    <location>
        <begin position="6"/>
        <end position="27"/>
    </location>
</feature>
<evidence type="ECO:0000256" key="4">
    <source>
        <dbReference type="ARBA" id="ARBA00023136"/>
    </source>
</evidence>
<organism evidence="9 10">
    <name type="scientific">Fusarium austroamericanum</name>
    <dbReference type="NCBI Taxonomy" id="282268"/>
    <lineage>
        <taxon>Eukaryota</taxon>
        <taxon>Fungi</taxon>
        <taxon>Dikarya</taxon>
        <taxon>Ascomycota</taxon>
        <taxon>Pezizomycotina</taxon>
        <taxon>Sordariomycetes</taxon>
        <taxon>Hypocreomycetidae</taxon>
        <taxon>Hypocreales</taxon>
        <taxon>Nectriaceae</taxon>
        <taxon>Fusarium</taxon>
    </lineage>
</organism>
<dbReference type="InterPro" id="IPR049326">
    <property type="entry name" value="Rhodopsin_dom_fungi"/>
</dbReference>
<dbReference type="Pfam" id="PF20684">
    <property type="entry name" value="Fung_rhodopsin"/>
    <property type="match status" value="1"/>
</dbReference>